<proteinExistence type="predicted"/>
<reference evidence="1 2" key="1">
    <citation type="journal article" date="2019" name="Commun. Biol.">
        <title>The bagworm genome reveals a unique fibroin gene that provides high tensile strength.</title>
        <authorList>
            <person name="Kono N."/>
            <person name="Nakamura H."/>
            <person name="Ohtoshi R."/>
            <person name="Tomita M."/>
            <person name="Numata K."/>
            <person name="Arakawa K."/>
        </authorList>
    </citation>
    <scope>NUCLEOTIDE SEQUENCE [LARGE SCALE GENOMIC DNA]</scope>
</reference>
<gene>
    <name evidence="1" type="ORF">EVAR_19708_1</name>
</gene>
<organism evidence="1 2">
    <name type="scientific">Eumeta variegata</name>
    <name type="common">Bagworm moth</name>
    <name type="synonym">Eumeta japonica</name>
    <dbReference type="NCBI Taxonomy" id="151549"/>
    <lineage>
        <taxon>Eukaryota</taxon>
        <taxon>Metazoa</taxon>
        <taxon>Ecdysozoa</taxon>
        <taxon>Arthropoda</taxon>
        <taxon>Hexapoda</taxon>
        <taxon>Insecta</taxon>
        <taxon>Pterygota</taxon>
        <taxon>Neoptera</taxon>
        <taxon>Endopterygota</taxon>
        <taxon>Lepidoptera</taxon>
        <taxon>Glossata</taxon>
        <taxon>Ditrysia</taxon>
        <taxon>Tineoidea</taxon>
        <taxon>Psychidae</taxon>
        <taxon>Oiketicinae</taxon>
        <taxon>Eumeta</taxon>
    </lineage>
</organism>
<sequence>MNGRYKCPGDTYAQTNNVNNNLANCQHVTYTRPGGVVPRALKGVPHFVVSVDILYHRAKRLPCRVSKKRDACDVAIPGRGGGARTLH</sequence>
<dbReference type="Proteomes" id="UP000299102">
    <property type="component" value="Unassembled WGS sequence"/>
</dbReference>
<accession>A0A4C1URM4</accession>
<dbReference type="EMBL" id="BGZK01000210">
    <property type="protein sequence ID" value="GBP28667.1"/>
    <property type="molecule type" value="Genomic_DNA"/>
</dbReference>
<evidence type="ECO:0000313" key="1">
    <source>
        <dbReference type="EMBL" id="GBP28667.1"/>
    </source>
</evidence>
<protein>
    <submittedName>
        <fullName evidence="1">Uncharacterized protein</fullName>
    </submittedName>
</protein>
<dbReference type="AlphaFoldDB" id="A0A4C1URM4"/>
<evidence type="ECO:0000313" key="2">
    <source>
        <dbReference type="Proteomes" id="UP000299102"/>
    </source>
</evidence>
<keyword evidence="2" id="KW-1185">Reference proteome</keyword>
<name>A0A4C1URM4_EUMVA</name>
<comment type="caution">
    <text evidence="1">The sequence shown here is derived from an EMBL/GenBank/DDBJ whole genome shotgun (WGS) entry which is preliminary data.</text>
</comment>